<protein>
    <submittedName>
        <fullName evidence="2">Uncharacterized protein</fullName>
    </submittedName>
</protein>
<evidence type="ECO:0000313" key="2">
    <source>
        <dbReference type="EMBL" id="KAA1115987.1"/>
    </source>
</evidence>
<proteinExistence type="predicted"/>
<accession>A0A5B0QRU1</accession>
<gene>
    <name evidence="2" type="ORF">PGTUg99_030095</name>
</gene>
<organism evidence="2 3">
    <name type="scientific">Puccinia graminis f. sp. tritici</name>
    <dbReference type="NCBI Taxonomy" id="56615"/>
    <lineage>
        <taxon>Eukaryota</taxon>
        <taxon>Fungi</taxon>
        <taxon>Dikarya</taxon>
        <taxon>Basidiomycota</taxon>
        <taxon>Pucciniomycotina</taxon>
        <taxon>Pucciniomycetes</taxon>
        <taxon>Pucciniales</taxon>
        <taxon>Pucciniaceae</taxon>
        <taxon>Puccinia</taxon>
    </lineage>
</organism>
<dbReference type="Proteomes" id="UP000325313">
    <property type="component" value="Unassembled WGS sequence"/>
</dbReference>
<feature type="compositionally biased region" description="Gly residues" evidence="1">
    <location>
        <begin position="453"/>
        <end position="465"/>
    </location>
</feature>
<name>A0A5B0QRU1_PUCGR</name>
<feature type="region of interest" description="Disordered" evidence="1">
    <location>
        <begin position="1"/>
        <end position="57"/>
    </location>
</feature>
<reference evidence="2 3" key="1">
    <citation type="submission" date="2019-05" db="EMBL/GenBank/DDBJ databases">
        <title>Emergence of the Ug99 lineage of the wheat stem rust pathogen through somatic hybridization.</title>
        <authorList>
            <person name="Li F."/>
            <person name="Upadhyaya N.M."/>
            <person name="Sperschneider J."/>
            <person name="Matny O."/>
            <person name="Nguyen-Phuc H."/>
            <person name="Mago R."/>
            <person name="Raley C."/>
            <person name="Miller M.E."/>
            <person name="Silverstein K.A.T."/>
            <person name="Henningsen E."/>
            <person name="Hirsch C.D."/>
            <person name="Visser B."/>
            <person name="Pretorius Z.A."/>
            <person name="Steffenson B.J."/>
            <person name="Schwessinger B."/>
            <person name="Dodds P.N."/>
            <person name="Figueroa M."/>
        </authorList>
    </citation>
    <scope>NUCLEOTIDE SEQUENCE [LARGE SCALE GENOMIC DNA]</scope>
    <source>
        <strain evidence="2 3">Ug99</strain>
    </source>
</reference>
<comment type="caution">
    <text evidence="2">The sequence shown here is derived from an EMBL/GenBank/DDBJ whole genome shotgun (WGS) entry which is preliminary data.</text>
</comment>
<dbReference type="AlphaFoldDB" id="A0A5B0QRU1"/>
<feature type="compositionally biased region" description="Polar residues" evidence="1">
    <location>
        <begin position="20"/>
        <end position="37"/>
    </location>
</feature>
<evidence type="ECO:0000313" key="3">
    <source>
        <dbReference type="Proteomes" id="UP000325313"/>
    </source>
</evidence>
<evidence type="ECO:0000256" key="1">
    <source>
        <dbReference type="SAM" id="MobiDB-lite"/>
    </source>
</evidence>
<dbReference type="EMBL" id="VDEP01000271">
    <property type="protein sequence ID" value="KAA1115987.1"/>
    <property type="molecule type" value="Genomic_DNA"/>
</dbReference>
<sequence>MDTRVKITCSKAVARKEPETSVTTASSDQITQEQTAPGRSKTIIPHEGAPESNPGEDESLDLIIKNPELPITVLDDVVNKTSVPPNQETTDNRAMIWERLKAAQKSGDTFPAKILLDTYNAKESKLSTLPALNRSESASAVLSTIDIKKPRELPAPIIDSRLAETELEDNLVYAVGAVTNHQDIGFTPYFDEKIRKLRAPLPLTIFDREWQKKALSTYLLLKPAKSSEDKAYRGLAFKDEWTQFHLAWTNNHRSFFITYDMQIRLNAFAHRVPSKDGAAIPNILAKQLVVIEQCYSWVRSFGEANWKDNYYPPGQSHALYNPATGTKRPDLIKAVSFPNTKSQGGYNGSGGFNSENHQGCQKEACRFGQNAGHDNWGGFNYVGYQAYSNDNGHYGYTSNYSNQQNGYGTANNQFQNHYNQGSRYVHDQVMNDGRKRFRPSQNQGEQGPSGVQKKGGGGDQTGRKQ</sequence>
<feature type="region of interest" description="Disordered" evidence="1">
    <location>
        <begin position="431"/>
        <end position="465"/>
    </location>
</feature>